<dbReference type="Proteomes" id="UP000253490">
    <property type="component" value="Unassembled WGS sequence"/>
</dbReference>
<evidence type="ECO:0000256" key="1">
    <source>
        <dbReference type="SAM" id="MobiDB-lite"/>
    </source>
</evidence>
<evidence type="ECO:0000313" key="3">
    <source>
        <dbReference type="EMBL" id="RBP66749.1"/>
    </source>
</evidence>
<dbReference type="RefSeq" id="WP_113920180.1">
    <property type="nucleotide sequence ID" value="NZ_QNRX01000005.1"/>
</dbReference>
<comment type="caution">
    <text evidence="3">The sequence shown here is derived from an EMBL/GenBank/DDBJ whole genome shotgun (WGS) entry which is preliminary data.</text>
</comment>
<feature type="region of interest" description="Disordered" evidence="1">
    <location>
        <begin position="24"/>
        <end position="44"/>
    </location>
</feature>
<name>A0A366IBU9_9FIRM</name>
<dbReference type="AlphaFoldDB" id="A0A366IBU9"/>
<gene>
    <name evidence="3" type="ORF">DES36_105130</name>
</gene>
<evidence type="ECO:0000313" key="4">
    <source>
        <dbReference type="Proteomes" id="UP000253490"/>
    </source>
</evidence>
<evidence type="ECO:0008006" key="5">
    <source>
        <dbReference type="Google" id="ProtNLM"/>
    </source>
</evidence>
<dbReference type="OrthoDB" id="9985684at2"/>
<protein>
    <recommendedName>
        <fullName evidence="5">Lipoprotein</fullName>
    </recommendedName>
</protein>
<feature type="signal peptide" evidence="2">
    <location>
        <begin position="1"/>
        <end position="19"/>
    </location>
</feature>
<dbReference type="EMBL" id="QNRX01000005">
    <property type="protein sequence ID" value="RBP66749.1"/>
    <property type="molecule type" value="Genomic_DNA"/>
</dbReference>
<organism evidence="3 4">
    <name type="scientific">Alkalibaculum bacchi</name>
    <dbReference type="NCBI Taxonomy" id="645887"/>
    <lineage>
        <taxon>Bacteria</taxon>
        <taxon>Bacillati</taxon>
        <taxon>Bacillota</taxon>
        <taxon>Clostridia</taxon>
        <taxon>Eubacteriales</taxon>
        <taxon>Eubacteriaceae</taxon>
        <taxon>Alkalibaculum</taxon>
    </lineage>
</organism>
<sequence>MKKVIAFCMVVFMVFTLCACKPKGDEQKDKQDINESSDGRGDVFDDYKIPEGADEIRQGVFYYELYELSGDPGDGLTPREGAGLVDELLASTGLYSGDRISADECLYISFDDLMIIDSAMGRECYIYSVALGTAEGGLMGDGYQVIYRFSVDYSGNKTASIYEDFSDTILDDGLGDVISKDNTHTDNTSKDDGRGDVLSQDDGKGDLIPYGPNWRGMYVGDEFSIEITKFNGSSFWFDIYLLRNGSTVMSGTATLYPDDKYMAEYGEISFSLYKDYSAIDFFAPESSDWAHMRGQYKFIE</sequence>
<keyword evidence="4" id="KW-1185">Reference proteome</keyword>
<feature type="region of interest" description="Disordered" evidence="1">
    <location>
        <begin position="181"/>
        <end position="205"/>
    </location>
</feature>
<keyword evidence="2" id="KW-0732">Signal</keyword>
<accession>A0A366IBU9</accession>
<feature type="chain" id="PRO_5039408843" description="Lipoprotein" evidence="2">
    <location>
        <begin position="20"/>
        <end position="300"/>
    </location>
</feature>
<dbReference type="PROSITE" id="PS51257">
    <property type="entry name" value="PROKAR_LIPOPROTEIN"/>
    <property type="match status" value="1"/>
</dbReference>
<evidence type="ECO:0000256" key="2">
    <source>
        <dbReference type="SAM" id="SignalP"/>
    </source>
</evidence>
<proteinExistence type="predicted"/>
<reference evidence="3 4" key="1">
    <citation type="submission" date="2018-06" db="EMBL/GenBank/DDBJ databases">
        <title>Genomic Encyclopedia of Type Strains, Phase IV (KMG-IV): sequencing the most valuable type-strain genomes for metagenomic binning, comparative biology and taxonomic classification.</title>
        <authorList>
            <person name="Goeker M."/>
        </authorList>
    </citation>
    <scope>NUCLEOTIDE SEQUENCE [LARGE SCALE GENOMIC DNA]</scope>
    <source>
        <strain evidence="3 4">DSM 22112</strain>
    </source>
</reference>